<dbReference type="EMBL" id="DS999641">
    <property type="protein sequence ID" value="EFE64781.2"/>
    <property type="molecule type" value="Genomic_DNA"/>
</dbReference>
<organism evidence="1 2">
    <name type="scientific">Streptomyces viridosporus (strain ATCC 14672 / DSM 40746 / JCM 4963 / KCTC 9882 / NRRL B-12104 / FH 1290)</name>
    <name type="common">Streptomyces ghanaensis</name>
    <dbReference type="NCBI Taxonomy" id="566461"/>
    <lineage>
        <taxon>Bacteria</taxon>
        <taxon>Bacillati</taxon>
        <taxon>Actinomycetota</taxon>
        <taxon>Actinomycetes</taxon>
        <taxon>Kitasatosporales</taxon>
        <taxon>Streptomycetaceae</taxon>
        <taxon>Streptomyces</taxon>
    </lineage>
</organism>
<accession>D5ZSR0</accession>
<evidence type="ECO:0000313" key="2">
    <source>
        <dbReference type="Proteomes" id="UP000003824"/>
    </source>
</evidence>
<sequence length="100" mass="10616">MIVVGATLVGDRVTTGEWEFAAASNGLAWTVGGGVIARGLAGSWHTSAFMYRARVKTVSQMENMTIYGYRKTVDWGATYANVNLNVGMSTTFCGAGRASL</sequence>
<name>D5ZSR0_STRV1</name>
<dbReference type="AlphaFoldDB" id="D5ZSR0"/>
<protein>
    <submittedName>
        <fullName evidence="1">Predicted protein</fullName>
    </submittedName>
</protein>
<dbReference type="Proteomes" id="UP000003824">
    <property type="component" value="Unassembled WGS sequence"/>
</dbReference>
<reference evidence="2" key="1">
    <citation type="submission" date="2008-12" db="EMBL/GenBank/DDBJ databases">
        <title>Annotation of Streptomyces ghanaensis ATCC 14672.</title>
        <authorList>
            <consortium name="The Broad Institute Genome Sequencing Platform"/>
            <consortium name="Broad Institute Microbial Sequencing Center"/>
            <person name="Fischbach M."/>
            <person name="Ward D."/>
            <person name="Young S."/>
            <person name="Kodira C.D."/>
            <person name="Zeng Q."/>
            <person name="Koehrsen M."/>
            <person name="Godfrey P."/>
            <person name="Alvarado L."/>
            <person name="Berlin A.M."/>
            <person name="Borenstein D."/>
            <person name="Chen Z."/>
            <person name="Engels R."/>
            <person name="Freedman E."/>
            <person name="Gellesch M."/>
            <person name="Goldberg J."/>
            <person name="Griggs A."/>
            <person name="Gujja S."/>
            <person name="Heiman D.I."/>
            <person name="Hepburn T.A."/>
            <person name="Howarth C."/>
            <person name="Jen D."/>
            <person name="Larson L."/>
            <person name="Lewis B."/>
            <person name="Mehta T."/>
            <person name="Park D."/>
            <person name="Pearson M."/>
            <person name="Roberts A."/>
            <person name="Saif S."/>
            <person name="Shea T.D."/>
            <person name="Shenoy N."/>
            <person name="Sisk P."/>
            <person name="Stolte C."/>
            <person name="Sykes S.N."/>
            <person name="Walk T."/>
            <person name="White J."/>
            <person name="Yandava C."/>
            <person name="Straight P."/>
            <person name="Clardy J."/>
            <person name="Hung D."/>
            <person name="Kolter R."/>
            <person name="Mekalanos J."/>
            <person name="Walker S."/>
            <person name="Walsh C.T."/>
            <person name="Wieland B.L.C."/>
            <person name="Ilzarbe M."/>
            <person name="Galagan J."/>
            <person name="Nusbaum C."/>
            <person name="Birren B."/>
        </authorList>
    </citation>
    <scope>NUCLEOTIDE SEQUENCE [LARGE SCALE GENOMIC DNA]</scope>
    <source>
        <strain evidence="2">ATCC 14672 / DSM 40746 / JCM 4963 / KCTC 9882 / NRRL B-12104 / FH 1290</strain>
    </source>
</reference>
<proteinExistence type="predicted"/>
<gene>
    <name evidence="1" type="ORF">SSFG_00038</name>
</gene>
<evidence type="ECO:0000313" key="1">
    <source>
        <dbReference type="EMBL" id="EFE64781.2"/>
    </source>
</evidence>